<feature type="region of interest" description="Disordered" evidence="3">
    <location>
        <begin position="214"/>
        <end position="234"/>
    </location>
</feature>
<dbReference type="AlphaFoldDB" id="A0A0L0NKX7"/>
<dbReference type="Proteomes" id="UP000036947">
    <property type="component" value="Unassembled WGS sequence"/>
</dbReference>
<sequence>WKRRPQAPDSAIPSRGLPYQHRKALLRADDERRKHINWSPTLRLTMRASILHPLTLAGAALAHGDHSQKPFIDENANWMAKHMAEEHHMTSWDASSFFALHDYNDDGTWQVEELQRTYGLMDPSNKELSFERRVQVMRDLMNLLDGDGDGSVSRAEWTAFIAQGKTLPDLGTGPGHHGDDEYEYEIHHWEKYHDENTKIEDLTHPEDVEHFKKHEEMERAQEEQEAMDKQSIIEKNIPLKFRRRD</sequence>
<proteinExistence type="predicted"/>
<dbReference type="GO" id="GO:0005793">
    <property type="term" value="C:endoplasmic reticulum-Golgi intermediate compartment"/>
    <property type="evidence" value="ECO:0007669"/>
    <property type="project" value="TreeGrafter"/>
</dbReference>
<dbReference type="PROSITE" id="PS00018">
    <property type="entry name" value="EF_HAND_1"/>
    <property type="match status" value="1"/>
</dbReference>
<evidence type="ECO:0000256" key="3">
    <source>
        <dbReference type="SAM" id="MobiDB-lite"/>
    </source>
</evidence>
<evidence type="ECO:0000259" key="4">
    <source>
        <dbReference type="PROSITE" id="PS50222"/>
    </source>
</evidence>
<evidence type="ECO:0000313" key="6">
    <source>
        <dbReference type="Proteomes" id="UP000036947"/>
    </source>
</evidence>
<keyword evidence="1" id="KW-0732">Signal</keyword>
<feature type="domain" description="EF-hand" evidence="4">
    <location>
        <begin position="132"/>
        <end position="167"/>
    </location>
</feature>
<dbReference type="InterPro" id="IPR040250">
    <property type="entry name" value="Nucleobindin"/>
</dbReference>
<dbReference type="EMBL" id="LFRF01000002">
    <property type="protein sequence ID" value="KND94380.1"/>
    <property type="molecule type" value="Genomic_DNA"/>
</dbReference>
<dbReference type="SUPFAM" id="SSF47473">
    <property type="entry name" value="EF-hand"/>
    <property type="match status" value="1"/>
</dbReference>
<evidence type="ECO:0000256" key="2">
    <source>
        <dbReference type="ARBA" id="ARBA00022837"/>
    </source>
</evidence>
<keyword evidence="6" id="KW-1185">Reference proteome</keyword>
<comment type="caution">
    <text evidence="5">The sequence shown here is derived from an EMBL/GenBank/DDBJ whole genome shotgun (WGS) entry which is preliminary data.</text>
</comment>
<dbReference type="InterPro" id="IPR018247">
    <property type="entry name" value="EF_Hand_1_Ca_BS"/>
</dbReference>
<dbReference type="OrthoDB" id="289247at2759"/>
<dbReference type="Gene3D" id="1.10.238.10">
    <property type="entry name" value="EF-hand"/>
    <property type="match status" value="1"/>
</dbReference>
<dbReference type="GO" id="GO:0005509">
    <property type="term" value="F:calcium ion binding"/>
    <property type="evidence" value="ECO:0007669"/>
    <property type="project" value="InterPro"/>
</dbReference>
<name>A0A0L0NKX7_TOLOC</name>
<dbReference type="PROSITE" id="PS50222">
    <property type="entry name" value="EF_HAND_2"/>
    <property type="match status" value="1"/>
</dbReference>
<keyword evidence="2" id="KW-0106">Calcium</keyword>
<dbReference type="PANTHER" id="PTHR19237">
    <property type="entry name" value="NUCLEOBINDIN"/>
    <property type="match status" value="1"/>
</dbReference>
<reference evidence="5 6" key="1">
    <citation type="journal article" date="2015" name="BMC Genomics">
        <title>The genome of the truffle-parasite Tolypocladium ophioglossoides and the evolution of antifungal peptaibiotics.</title>
        <authorList>
            <person name="Quandt C.A."/>
            <person name="Bushley K.E."/>
            <person name="Spatafora J.W."/>
        </authorList>
    </citation>
    <scope>NUCLEOTIDE SEQUENCE [LARGE SCALE GENOMIC DNA]</scope>
    <source>
        <strain evidence="5 6">CBS 100239</strain>
    </source>
</reference>
<feature type="compositionally biased region" description="Basic and acidic residues" evidence="3">
    <location>
        <begin position="214"/>
        <end position="232"/>
    </location>
</feature>
<dbReference type="InterPro" id="IPR011992">
    <property type="entry name" value="EF-hand-dom_pair"/>
</dbReference>
<organism evidence="5 6">
    <name type="scientific">Tolypocladium ophioglossoides (strain CBS 100239)</name>
    <name type="common">Snaketongue truffleclub</name>
    <name type="synonym">Elaphocordyceps ophioglossoides</name>
    <dbReference type="NCBI Taxonomy" id="1163406"/>
    <lineage>
        <taxon>Eukaryota</taxon>
        <taxon>Fungi</taxon>
        <taxon>Dikarya</taxon>
        <taxon>Ascomycota</taxon>
        <taxon>Pezizomycotina</taxon>
        <taxon>Sordariomycetes</taxon>
        <taxon>Hypocreomycetidae</taxon>
        <taxon>Hypocreales</taxon>
        <taxon>Ophiocordycipitaceae</taxon>
        <taxon>Tolypocladium</taxon>
    </lineage>
</organism>
<protein>
    <submittedName>
        <fullName evidence="5">Putative calcium-binding protein</fullName>
    </submittedName>
</protein>
<dbReference type="InterPro" id="IPR002048">
    <property type="entry name" value="EF_hand_dom"/>
</dbReference>
<accession>A0A0L0NKX7</accession>
<evidence type="ECO:0000313" key="5">
    <source>
        <dbReference type="EMBL" id="KND94380.1"/>
    </source>
</evidence>
<dbReference type="PANTHER" id="PTHR19237:SF20">
    <property type="entry name" value="NUCLEOBINDIN 1"/>
    <property type="match status" value="1"/>
</dbReference>
<gene>
    <name evidence="5" type="ORF">TOPH_00932</name>
</gene>
<evidence type="ECO:0000256" key="1">
    <source>
        <dbReference type="ARBA" id="ARBA00022729"/>
    </source>
</evidence>
<feature type="non-terminal residue" evidence="5">
    <location>
        <position position="1"/>
    </location>
</feature>